<dbReference type="GO" id="GO:0016491">
    <property type="term" value="F:oxidoreductase activity"/>
    <property type="evidence" value="ECO:0007669"/>
    <property type="project" value="InterPro"/>
</dbReference>
<evidence type="ECO:0000256" key="1">
    <source>
        <dbReference type="ARBA" id="ARBA00038322"/>
    </source>
</evidence>
<dbReference type="PANTHER" id="PTHR43734:SF1">
    <property type="entry name" value="PHYTOENE DESATURASE"/>
    <property type="match status" value="1"/>
</dbReference>
<evidence type="ECO:0000313" key="4">
    <source>
        <dbReference type="Proteomes" id="UP000551878"/>
    </source>
</evidence>
<sequence length="439" mass="49467">MKTNRQHTDVAIIGGGLAGLTAGAYLAAHGKSVTLIERGQLGGRAMSMTMKGFNFNFGAHAIYGRDKSYLADLEKVLNLSISWADFSQTKAKYDLGNDMTDIPASIGGLMQTKLLKGMDKVRFAYHVANTMFGFEKGDPNVSIAKWLEQKNVSPGVRKMMLNLASSNFFTGEPEKIPSDVFFQYYRRLFKTNVPVSYIQGGWQTLIDEFVRKIEENGGDIHTKVKAKQIEMSDKQIKKIYTNKGEITADQFVFAVPPNELMKLFSDTDVETLIEPYSKVEPTYVMFYDLGLDKRIESPYTYIFDKEKQMFITDISYYDQQSAPDGGQLLQAVAYLTEQEAGDSEAFEQKKRDVESFYDKHFPGWRDHLVIPRVSKKATVQALKWTMEQRGLPTHFAELTNGYFVGDWCQGTGQLSELSFSSATNVAETILRSHATRRGA</sequence>
<gene>
    <name evidence="3" type="ORF">HNQ41_001170</name>
</gene>
<dbReference type="InterPro" id="IPR036188">
    <property type="entry name" value="FAD/NAD-bd_sf"/>
</dbReference>
<organism evidence="3 4">
    <name type="scientific">Texcoconibacillus texcoconensis</name>
    <dbReference type="NCBI Taxonomy" id="1095777"/>
    <lineage>
        <taxon>Bacteria</taxon>
        <taxon>Bacillati</taxon>
        <taxon>Bacillota</taxon>
        <taxon>Bacilli</taxon>
        <taxon>Bacillales</taxon>
        <taxon>Bacillaceae</taxon>
        <taxon>Texcoconibacillus</taxon>
    </lineage>
</organism>
<reference evidence="3 4" key="1">
    <citation type="submission" date="2020-08" db="EMBL/GenBank/DDBJ databases">
        <title>Genomic Encyclopedia of Type Strains, Phase IV (KMG-IV): sequencing the most valuable type-strain genomes for metagenomic binning, comparative biology and taxonomic classification.</title>
        <authorList>
            <person name="Goeker M."/>
        </authorList>
    </citation>
    <scope>NUCLEOTIDE SEQUENCE [LARGE SCALE GENOMIC DNA]</scope>
    <source>
        <strain evidence="3 4">DSM 24696</strain>
    </source>
</reference>
<dbReference type="AlphaFoldDB" id="A0A840QNU5"/>
<dbReference type="Gene3D" id="3.50.50.60">
    <property type="entry name" value="FAD/NAD(P)-binding domain"/>
    <property type="match status" value="1"/>
</dbReference>
<dbReference type="RefSeq" id="WP_184663459.1">
    <property type="nucleotide sequence ID" value="NZ_JACHHB010000004.1"/>
</dbReference>
<dbReference type="PANTHER" id="PTHR43734">
    <property type="entry name" value="PHYTOENE DESATURASE"/>
    <property type="match status" value="1"/>
</dbReference>
<dbReference type="Proteomes" id="UP000551878">
    <property type="component" value="Unassembled WGS sequence"/>
</dbReference>
<dbReference type="Gene3D" id="3.90.660.50">
    <property type="match status" value="1"/>
</dbReference>
<feature type="domain" description="Amine oxidase" evidence="2">
    <location>
        <begin position="17"/>
        <end position="429"/>
    </location>
</feature>
<comment type="caution">
    <text evidence="3">The sequence shown here is derived from an EMBL/GenBank/DDBJ whole genome shotgun (WGS) entry which is preliminary data.</text>
</comment>
<dbReference type="InterPro" id="IPR002937">
    <property type="entry name" value="Amino_oxidase"/>
</dbReference>
<dbReference type="Pfam" id="PF01593">
    <property type="entry name" value="Amino_oxidase"/>
    <property type="match status" value="1"/>
</dbReference>
<dbReference type="EMBL" id="JACHHB010000004">
    <property type="protein sequence ID" value="MBB5173007.1"/>
    <property type="molecule type" value="Genomic_DNA"/>
</dbReference>
<name>A0A840QNU5_9BACI</name>
<evidence type="ECO:0000313" key="3">
    <source>
        <dbReference type="EMBL" id="MBB5173007.1"/>
    </source>
</evidence>
<proteinExistence type="inferred from homology"/>
<protein>
    <submittedName>
        <fullName evidence="3">Phytoene dehydrogenase-like protein</fullName>
    </submittedName>
</protein>
<keyword evidence="4" id="KW-1185">Reference proteome</keyword>
<dbReference type="SUPFAM" id="SSF51905">
    <property type="entry name" value="FAD/NAD(P)-binding domain"/>
    <property type="match status" value="1"/>
</dbReference>
<comment type="similarity">
    <text evidence="1">Belongs to the carotenoid/retinoid oxidoreductase family. CrtN subfamily.</text>
</comment>
<accession>A0A840QNU5</accession>
<evidence type="ECO:0000259" key="2">
    <source>
        <dbReference type="Pfam" id="PF01593"/>
    </source>
</evidence>